<keyword evidence="3" id="KW-1185">Reference proteome</keyword>
<dbReference type="Proteomes" id="UP000015106">
    <property type="component" value="Chromosome 7"/>
</dbReference>
<dbReference type="EnsemblPlants" id="TuG1812G0700002686.01.T01">
    <property type="protein sequence ID" value="TuG1812G0700002686.01.T01.cds334860"/>
    <property type="gene ID" value="TuG1812G0700002686.01"/>
</dbReference>
<organism evidence="2 3">
    <name type="scientific">Triticum urartu</name>
    <name type="common">Red wild einkorn</name>
    <name type="synonym">Crithodium urartu</name>
    <dbReference type="NCBI Taxonomy" id="4572"/>
    <lineage>
        <taxon>Eukaryota</taxon>
        <taxon>Viridiplantae</taxon>
        <taxon>Streptophyta</taxon>
        <taxon>Embryophyta</taxon>
        <taxon>Tracheophyta</taxon>
        <taxon>Spermatophyta</taxon>
        <taxon>Magnoliopsida</taxon>
        <taxon>Liliopsida</taxon>
        <taxon>Poales</taxon>
        <taxon>Poaceae</taxon>
        <taxon>BOP clade</taxon>
        <taxon>Pooideae</taxon>
        <taxon>Triticodae</taxon>
        <taxon>Triticeae</taxon>
        <taxon>Triticinae</taxon>
        <taxon>Triticum</taxon>
    </lineage>
</organism>
<evidence type="ECO:0000313" key="2">
    <source>
        <dbReference type="EnsemblPlants" id="TuG1812G0700002686.01.T01.cds334860"/>
    </source>
</evidence>
<dbReference type="Gramene" id="TuG1812G0700002686.01.T01">
    <property type="protein sequence ID" value="TuG1812G0700002686.01.T01.cds334860"/>
    <property type="gene ID" value="TuG1812G0700002686.01"/>
</dbReference>
<name>A0A8R7R094_TRIUA</name>
<evidence type="ECO:0000313" key="3">
    <source>
        <dbReference type="Proteomes" id="UP000015106"/>
    </source>
</evidence>
<protein>
    <submittedName>
        <fullName evidence="2">Uncharacterized protein</fullName>
    </submittedName>
</protein>
<proteinExistence type="predicted"/>
<sequence>MVTQGPARPTSSELARAPTAAAIAAATLPGTAFAWAPGGGGAAVDADLTTSTPATTTRCPGPVHAGTRSSTRWRPSAPPSEAASWRTCAPTAPGAVAACQPLGPRTGRTRRRSRSTATGLGGQCALRILRHLGHGRWREHAAEEALRRGPDAAGVGTDIGAVDRGRGRHQWRRRRVLDDGLRRDSANLPL</sequence>
<feature type="region of interest" description="Disordered" evidence="1">
    <location>
        <begin position="46"/>
        <end position="120"/>
    </location>
</feature>
<reference evidence="2" key="2">
    <citation type="submission" date="2018-03" db="EMBL/GenBank/DDBJ databases">
        <title>The Triticum urartu genome reveals the dynamic nature of wheat genome evolution.</title>
        <authorList>
            <person name="Ling H."/>
            <person name="Ma B."/>
            <person name="Shi X."/>
            <person name="Liu H."/>
            <person name="Dong L."/>
            <person name="Sun H."/>
            <person name="Cao Y."/>
            <person name="Gao Q."/>
            <person name="Zheng S."/>
            <person name="Li Y."/>
            <person name="Yu Y."/>
            <person name="Du H."/>
            <person name="Qi M."/>
            <person name="Li Y."/>
            <person name="Yu H."/>
            <person name="Cui Y."/>
            <person name="Wang N."/>
            <person name="Chen C."/>
            <person name="Wu H."/>
            <person name="Zhao Y."/>
            <person name="Zhang J."/>
            <person name="Li Y."/>
            <person name="Zhou W."/>
            <person name="Zhang B."/>
            <person name="Hu W."/>
            <person name="Eijk M."/>
            <person name="Tang J."/>
            <person name="Witsenboer H."/>
            <person name="Zhao S."/>
            <person name="Li Z."/>
            <person name="Zhang A."/>
            <person name="Wang D."/>
            <person name="Liang C."/>
        </authorList>
    </citation>
    <scope>NUCLEOTIDE SEQUENCE [LARGE SCALE GENOMIC DNA]</scope>
    <source>
        <strain evidence="2">cv. G1812</strain>
    </source>
</reference>
<reference evidence="3" key="1">
    <citation type="journal article" date="2013" name="Nature">
        <title>Draft genome of the wheat A-genome progenitor Triticum urartu.</title>
        <authorList>
            <person name="Ling H.Q."/>
            <person name="Zhao S."/>
            <person name="Liu D."/>
            <person name="Wang J."/>
            <person name="Sun H."/>
            <person name="Zhang C."/>
            <person name="Fan H."/>
            <person name="Li D."/>
            <person name="Dong L."/>
            <person name="Tao Y."/>
            <person name="Gao C."/>
            <person name="Wu H."/>
            <person name="Li Y."/>
            <person name="Cui Y."/>
            <person name="Guo X."/>
            <person name="Zheng S."/>
            <person name="Wang B."/>
            <person name="Yu K."/>
            <person name="Liang Q."/>
            <person name="Yang W."/>
            <person name="Lou X."/>
            <person name="Chen J."/>
            <person name="Feng M."/>
            <person name="Jian J."/>
            <person name="Zhang X."/>
            <person name="Luo G."/>
            <person name="Jiang Y."/>
            <person name="Liu J."/>
            <person name="Wang Z."/>
            <person name="Sha Y."/>
            <person name="Zhang B."/>
            <person name="Wu H."/>
            <person name="Tang D."/>
            <person name="Shen Q."/>
            <person name="Xue P."/>
            <person name="Zou S."/>
            <person name="Wang X."/>
            <person name="Liu X."/>
            <person name="Wang F."/>
            <person name="Yang Y."/>
            <person name="An X."/>
            <person name="Dong Z."/>
            <person name="Zhang K."/>
            <person name="Zhang X."/>
            <person name="Luo M.C."/>
            <person name="Dvorak J."/>
            <person name="Tong Y."/>
            <person name="Wang J."/>
            <person name="Yang H."/>
            <person name="Li Z."/>
            <person name="Wang D."/>
            <person name="Zhang A."/>
            <person name="Wang J."/>
        </authorList>
    </citation>
    <scope>NUCLEOTIDE SEQUENCE</scope>
    <source>
        <strain evidence="3">cv. G1812</strain>
    </source>
</reference>
<reference evidence="2" key="3">
    <citation type="submission" date="2022-06" db="UniProtKB">
        <authorList>
            <consortium name="EnsemblPlants"/>
        </authorList>
    </citation>
    <scope>IDENTIFICATION</scope>
</reference>
<evidence type="ECO:0000256" key="1">
    <source>
        <dbReference type="SAM" id="MobiDB-lite"/>
    </source>
</evidence>
<dbReference type="AlphaFoldDB" id="A0A8R7R094"/>
<accession>A0A8R7R094</accession>